<proteinExistence type="inferred from homology"/>
<evidence type="ECO:0000256" key="6">
    <source>
        <dbReference type="ARBA" id="ARBA00022982"/>
    </source>
</evidence>
<evidence type="ECO:0000313" key="10">
    <source>
        <dbReference type="EMBL" id="QID19493.1"/>
    </source>
</evidence>
<evidence type="ECO:0000256" key="8">
    <source>
        <dbReference type="PIRNR" id="PIRNR038996"/>
    </source>
</evidence>
<evidence type="ECO:0000256" key="2">
    <source>
        <dbReference type="ARBA" id="ARBA00005267"/>
    </source>
</evidence>
<evidence type="ECO:0000256" key="3">
    <source>
        <dbReference type="ARBA" id="ARBA00022448"/>
    </source>
</evidence>
<dbReference type="Proteomes" id="UP000501991">
    <property type="component" value="Chromosome"/>
</dbReference>
<evidence type="ECO:0000256" key="7">
    <source>
        <dbReference type="ARBA" id="ARBA00023231"/>
    </source>
</evidence>
<dbReference type="PIRSF" id="PIRSF038996">
    <property type="entry name" value="FldA"/>
    <property type="match status" value="1"/>
</dbReference>
<dbReference type="SUPFAM" id="SSF52218">
    <property type="entry name" value="Flavoproteins"/>
    <property type="match status" value="1"/>
</dbReference>
<dbReference type="NCBIfam" id="NF006739">
    <property type="entry name" value="PRK09267.1-5"/>
    <property type="match status" value="1"/>
</dbReference>
<dbReference type="PANTHER" id="PTHR42809:SF1">
    <property type="entry name" value="FLAVODOXIN 1"/>
    <property type="match status" value="1"/>
</dbReference>
<dbReference type="InterPro" id="IPR050619">
    <property type="entry name" value="Flavodoxin"/>
</dbReference>
<dbReference type="Pfam" id="PF00258">
    <property type="entry name" value="Flavodoxin_1"/>
    <property type="match status" value="1"/>
</dbReference>
<name>A0A6C1B7Z4_9RHOO</name>
<dbReference type="PRINTS" id="PR00369">
    <property type="entry name" value="FLAVODOXIN"/>
</dbReference>
<accession>A0A6C1B7Z4</accession>
<keyword evidence="11" id="KW-1185">Reference proteome</keyword>
<keyword evidence="5 8" id="KW-0288">FMN</keyword>
<reference evidence="10 11" key="1">
    <citation type="submission" date="2020-02" db="EMBL/GenBank/DDBJ databases">
        <title>Nitrogenibacter mangrovi gen. nov., sp. nov. isolated from mangrove sediment, a denitrifying betaproteobacterium.</title>
        <authorList>
            <person name="Liao H."/>
            <person name="Tian Y."/>
        </authorList>
    </citation>
    <scope>NUCLEOTIDE SEQUENCE [LARGE SCALE GENOMIC DNA]</scope>
    <source>
        <strain evidence="10 11">M9-3-2</strain>
    </source>
</reference>
<dbReference type="NCBIfam" id="TIGR01752">
    <property type="entry name" value="flav_long"/>
    <property type="match status" value="1"/>
</dbReference>
<dbReference type="AlphaFoldDB" id="A0A6C1B7Z4"/>
<dbReference type="PROSITE" id="PS00201">
    <property type="entry name" value="FLAVODOXIN"/>
    <property type="match status" value="1"/>
</dbReference>
<evidence type="ECO:0000259" key="9">
    <source>
        <dbReference type="PROSITE" id="PS50902"/>
    </source>
</evidence>
<dbReference type="RefSeq" id="WP_173768154.1">
    <property type="nucleotide sequence ID" value="NZ_CP048836.1"/>
</dbReference>
<dbReference type="PROSITE" id="PS50902">
    <property type="entry name" value="FLAVODOXIN_LIKE"/>
    <property type="match status" value="1"/>
</dbReference>
<keyword evidence="4 8" id="KW-0285">Flavoprotein</keyword>
<keyword evidence="7" id="KW-0535">Nitrogen fixation</keyword>
<dbReference type="InterPro" id="IPR010086">
    <property type="entry name" value="Flavodoxin_lc"/>
</dbReference>
<dbReference type="InterPro" id="IPR001226">
    <property type="entry name" value="Flavodoxin_CS"/>
</dbReference>
<keyword evidence="3 8" id="KW-0813">Transport</keyword>
<protein>
    <recommendedName>
        <fullName evidence="8">Flavodoxin</fullName>
    </recommendedName>
</protein>
<gene>
    <name evidence="10" type="ORF">G3580_18840</name>
</gene>
<dbReference type="EMBL" id="CP048836">
    <property type="protein sequence ID" value="QID19493.1"/>
    <property type="molecule type" value="Genomic_DNA"/>
</dbReference>
<dbReference type="Gene3D" id="3.40.50.360">
    <property type="match status" value="1"/>
</dbReference>
<evidence type="ECO:0000313" key="11">
    <source>
        <dbReference type="Proteomes" id="UP000501991"/>
    </source>
</evidence>
<comment type="cofactor">
    <cofactor evidence="1 8">
        <name>FMN</name>
        <dbReference type="ChEBI" id="CHEBI:58210"/>
    </cofactor>
</comment>
<dbReference type="PANTHER" id="PTHR42809">
    <property type="entry name" value="FLAVODOXIN 2"/>
    <property type="match status" value="1"/>
</dbReference>
<evidence type="ECO:0000256" key="4">
    <source>
        <dbReference type="ARBA" id="ARBA00022630"/>
    </source>
</evidence>
<dbReference type="KEGG" id="azq:G3580_18840"/>
<dbReference type="GO" id="GO:0010181">
    <property type="term" value="F:FMN binding"/>
    <property type="evidence" value="ECO:0007669"/>
    <property type="project" value="UniProtKB-UniRule"/>
</dbReference>
<sequence>MTRLGIFFGTETGRTRRLAKQIAQRLADDHGVPVDTPANIGRTSVDDFLACDAFILGTPTLGEGELPGLDTGLAQPSWAEFLPGLPAGALTGKTVAIFGLGDQEKYPEHFVDAIGLLYDALTALGARAVGRWPTAGYTFTGSVAVDGDDFLGLAIDPHAQAGQTDARVDAWLARVVPELVNVKEGV</sequence>
<dbReference type="GO" id="GO:0009055">
    <property type="term" value="F:electron transfer activity"/>
    <property type="evidence" value="ECO:0007669"/>
    <property type="project" value="UniProtKB-UniRule"/>
</dbReference>
<comment type="similarity">
    <text evidence="2 8">Belongs to the flavodoxin family.</text>
</comment>
<comment type="function">
    <text evidence="8">Low-potential electron donor to a number of redox enzymes.</text>
</comment>
<dbReference type="InterPro" id="IPR029039">
    <property type="entry name" value="Flavoprotein-like_sf"/>
</dbReference>
<evidence type="ECO:0000256" key="5">
    <source>
        <dbReference type="ARBA" id="ARBA00022643"/>
    </source>
</evidence>
<feature type="domain" description="Flavodoxin-like" evidence="9">
    <location>
        <begin position="4"/>
        <end position="176"/>
    </location>
</feature>
<dbReference type="InterPro" id="IPR008254">
    <property type="entry name" value="Flavodoxin/NO_synth"/>
</dbReference>
<keyword evidence="6 8" id="KW-0249">Electron transport</keyword>
<dbReference type="InterPro" id="IPR001094">
    <property type="entry name" value="Flavdoxin-like"/>
</dbReference>
<organism evidence="10 11">
    <name type="scientific">Nitrogeniibacter mangrovi</name>
    <dbReference type="NCBI Taxonomy" id="2016596"/>
    <lineage>
        <taxon>Bacteria</taxon>
        <taxon>Pseudomonadati</taxon>
        <taxon>Pseudomonadota</taxon>
        <taxon>Betaproteobacteria</taxon>
        <taxon>Rhodocyclales</taxon>
        <taxon>Zoogloeaceae</taxon>
        <taxon>Nitrogeniibacter</taxon>
    </lineage>
</organism>
<evidence type="ECO:0000256" key="1">
    <source>
        <dbReference type="ARBA" id="ARBA00001917"/>
    </source>
</evidence>